<dbReference type="Gene3D" id="3.40.50.1010">
    <property type="entry name" value="5'-nuclease"/>
    <property type="match status" value="1"/>
</dbReference>
<organism evidence="9 10">
    <name type="scientific">Sphingobium soli</name>
    <dbReference type="NCBI Taxonomy" id="1591116"/>
    <lineage>
        <taxon>Bacteria</taxon>
        <taxon>Pseudomonadati</taxon>
        <taxon>Pseudomonadota</taxon>
        <taxon>Alphaproteobacteria</taxon>
        <taxon>Sphingomonadales</taxon>
        <taxon>Sphingomonadaceae</taxon>
        <taxon>Sphingobium</taxon>
    </lineage>
</organism>
<keyword evidence="6" id="KW-0460">Magnesium</keyword>
<proteinExistence type="inferred from homology"/>
<keyword evidence="10" id="KW-1185">Reference proteome</keyword>
<dbReference type="PANTHER" id="PTHR33653:SF1">
    <property type="entry name" value="RIBONUCLEASE VAPC2"/>
    <property type="match status" value="1"/>
</dbReference>
<dbReference type="EMBL" id="JAJGNP010000005">
    <property type="protein sequence ID" value="MCC4232723.1"/>
    <property type="molecule type" value="Genomic_DNA"/>
</dbReference>
<comment type="cofactor">
    <cofactor evidence="1">
        <name>Mg(2+)</name>
        <dbReference type="ChEBI" id="CHEBI:18420"/>
    </cofactor>
</comment>
<comment type="similarity">
    <text evidence="7">Belongs to the PINc/VapC protein family.</text>
</comment>
<dbReference type="InterPro" id="IPR002716">
    <property type="entry name" value="PIN_dom"/>
</dbReference>
<evidence type="ECO:0000256" key="1">
    <source>
        <dbReference type="ARBA" id="ARBA00001946"/>
    </source>
</evidence>
<evidence type="ECO:0000313" key="9">
    <source>
        <dbReference type="EMBL" id="MCC4232723.1"/>
    </source>
</evidence>
<dbReference type="Pfam" id="PF01850">
    <property type="entry name" value="PIN"/>
    <property type="match status" value="1"/>
</dbReference>
<dbReference type="RefSeq" id="WP_228226905.1">
    <property type="nucleotide sequence ID" value="NZ_JAJGNP010000005.1"/>
</dbReference>
<dbReference type="CDD" id="cd18736">
    <property type="entry name" value="PIN_CcVapC1-like"/>
    <property type="match status" value="1"/>
</dbReference>
<dbReference type="InterPro" id="IPR050556">
    <property type="entry name" value="Type_II_TA_system_RNase"/>
</dbReference>
<keyword evidence="4" id="KW-0479">Metal-binding</keyword>
<evidence type="ECO:0000256" key="2">
    <source>
        <dbReference type="ARBA" id="ARBA00022649"/>
    </source>
</evidence>
<evidence type="ECO:0000256" key="7">
    <source>
        <dbReference type="ARBA" id="ARBA00038093"/>
    </source>
</evidence>
<sequence>MTTSLYLLDTNVCIDFLLGRSGPLARRMGDCLDALSVSAITAAELRVGNRTSSDPVGDGRRVDSFLFLLNIAPFDDATSRTYAQVAAQVGIPRNSFDRLIGTQALALGMILVTRNRKDFADIEGLKMEDWTL</sequence>
<keyword evidence="3" id="KW-0540">Nuclease</keyword>
<evidence type="ECO:0000256" key="6">
    <source>
        <dbReference type="ARBA" id="ARBA00022842"/>
    </source>
</evidence>
<keyword evidence="2" id="KW-1277">Toxin-antitoxin system</keyword>
<comment type="caution">
    <text evidence="9">The sequence shown here is derived from an EMBL/GenBank/DDBJ whole genome shotgun (WGS) entry which is preliminary data.</text>
</comment>
<evidence type="ECO:0000313" key="10">
    <source>
        <dbReference type="Proteomes" id="UP001198830"/>
    </source>
</evidence>
<feature type="domain" description="PIN" evidence="8">
    <location>
        <begin position="6"/>
        <end position="123"/>
    </location>
</feature>
<evidence type="ECO:0000259" key="8">
    <source>
        <dbReference type="Pfam" id="PF01850"/>
    </source>
</evidence>
<evidence type="ECO:0000256" key="5">
    <source>
        <dbReference type="ARBA" id="ARBA00022801"/>
    </source>
</evidence>
<evidence type="ECO:0000256" key="4">
    <source>
        <dbReference type="ARBA" id="ARBA00022723"/>
    </source>
</evidence>
<dbReference type="InterPro" id="IPR029060">
    <property type="entry name" value="PIN-like_dom_sf"/>
</dbReference>
<reference evidence="9 10" key="1">
    <citation type="submission" date="2021-10" db="EMBL/GenBank/DDBJ databases">
        <title>The diversity and Nitrogen Metabolism of Culturable Nitrate-Utilizing Bacteria Within the Oxygen Minimum Zone of the Changjiang (Yangtze River)Estuary.</title>
        <authorList>
            <person name="Zhang D."/>
            <person name="Zheng J."/>
            <person name="Liu S."/>
            <person name="He W."/>
        </authorList>
    </citation>
    <scope>NUCLEOTIDE SEQUENCE [LARGE SCALE GENOMIC DNA]</scope>
    <source>
        <strain evidence="9 10">FXH275-2</strain>
    </source>
</reference>
<protein>
    <submittedName>
        <fullName evidence="9">Type II toxin-antitoxin system VapC family toxin</fullName>
    </submittedName>
</protein>
<dbReference type="Proteomes" id="UP001198830">
    <property type="component" value="Unassembled WGS sequence"/>
</dbReference>
<gene>
    <name evidence="9" type="ORF">LL253_08460</name>
</gene>
<name>A0ABS8H2Y3_9SPHN</name>
<keyword evidence="5" id="KW-0378">Hydrolase</keyword>
<accession>A0ABS8H2Y3</accession>
<dbReference type="SUPFAM" id="SSF88723">
    <property type="entry name" value="PIN domain-like"/>
    <property type="match status" value="1"/>
</dbReference>
<dbReference type="PANTHER" id="PTHR33653">
    <property type="entry name" value="RIBONUCLEASE VAPC2"/>
    <property type="match status" value="1"/>
</dbReference>
<evidence type="ECO:0000256" key="3">
    <source>
        <dbReference type="ARBA" id="ARBA00022722"/>
    </source>
</evidence>